<evidence type="ECO:0000313" key="2">
    <source>
        <dbReference type="EMBL" id="AWN65514.1"/>
    </source>
</evidence>
<evidence type="ECO:0000313" key="3">
    <source>
        <dbReference type="Proteomes" id="UP000245919"/>
    </source>
</evidence>
<protein>
    <submittedName>
        <fullName evidence="2">Uncharacterized protein</fullName>
    </submittedName>
</protein>
<dbReference type="EMBL" id="CP028160">
    <property type="protein sequence ID" value="AWN65514.1"/>
    <property type="molecule type" value="Genomic_DNA"/>
</dbReference>
<name>A0A2Z3KIX4_LACLL</name>
<feature type="transmembrane region" description="Helical" evidence="1">
    <location>
        <begin position="170"/>
        <end position="190"/>
    </location>
</feature>
<dbReference type="AlphaFoldDB" id="A0A2Z3KIX4"/>
<keyword evidence="1" id="KW-1133">Transmembrane helix</keyword>
<organism evidence="2 3">
    <name type="scientific">Lactococcus lactis subsp. lactis</name>
    <name type="common">Streptococcus lactis</name>
    <dbReference type="NCBI Taxonomy" id="1360"/>
    <lineage>
        <taxon>Bacteria</taxon>
        <taxon>Bacillati</taxon>
        <taxon>Bacillota</taxon>
        <taxon>Bacilli</taxon>
        <taxon>Lactobacillales</taxon>
        <taxon>Streptococcaceae</taxon>
        <taxon>Lactococcus</taxon>
    </lineage>
</organism>
<sequence length="194" mass="22963">MKLLTNTYFFILVILVIIIFFIRLFFLLAKVLKMTQESKRKYLAKHPEKTETDYRQYRKSLVAYELLHLYTPFQRTLFKVTRGGIMISLGILVALFIINDSLTYSSQLLYGLIFYLLGFFIVLQPKADKQIRFWKNYLVMHPENLLNVTINDSVDNLKKIKLIENARRKCMINCFIIGTLILFLSLIIYLRTQS</sequence>
<feature type="transmembrane region" description="Helical" evidence="1">
    <location>
        <begin position="6"/>
        <end position="32"/>
    </location>
</feature>
<proteinExistence type="predicted"/>
<evidence type="ECO:0000256" key="1">
    <source>
        <dbReference type="SAM" id="Phobius"/>
    </source>
</evidence>
<keyword evidence="1" id="KW-0812">Transmembrane</keyword>
<feature type="transmembrane region" description="Helical" evidence="1">
    <location>
        <begin position="104"/>
        <end position="123"/>
    </location>
</feature>
<dbReference type="Proteomes" id="UP000245919">
    <property type="component" value="Chromosome"/>
</dbReference>
<keyword evidence="1" id="KW-0472">Membrane</keyword>
<reference evidence="2 3" key="1">
    <citation type="submission" date="2018-03" db="EMBL/GenBank/DDBJ databases">
        <title>Genome sequence of Lactococcus lactis strain 14B4 from almond drupe.</title>
        <authorList>
            <person name="Tran T.D."/>
            <person name="McGarvey J.A."/>
            <person name="Huynh S."/>
            <person name="Parker C.T."/>
        </authorList>
    </citation>
    <scope>NUCLEOTIDE SEQUENCE [LARGE SCALE GENOMIC DNA]</scope>
    <source>
        <strain evidence="2 3">14B4</strain>
    </source>
</reference>
<accession>A0A2Z3KIX4</accession>
<gene>
    <name evidence="2" type="ORF">LL14B4_04725</name>
</gene>
<feature type="transmembrane region" description="Helical" evidence="1">
    <location>
        <begin position="80"/>
        <end position="98"/>
    </location>
</feature>